<evidence type="ECO:0000256" key="1">
    <source>
        <dbReference type="ARBA" id="ARBA00000900"/>
    </source>
</evidence>
<reference evidence="22" key="2">
    <citation type="submission" date="2025-09" db="UniProtKB">
        <authorList>
            <consortium name="Ensembl"/>
        </authorList>
    </citation>
    <scope>IDENTIFICATION</scope>
</reference>
<evidence type="ECO:0000256" key="11">
    <source>
        <dbReference type="ARBA" id="ARBA00022786"/>
    </source>
</evidence>
<comment type="subunit">
    <text evidence="15">Interacts with SIN3B. Interacts with CTNNB1 (via Armadillo repeats 2-8). Interacts with USP7 (via MATH domain).</text>
</comment>
<evidence type="ECO:0000256" key="20">
    <source>
        <dbReference type="SAM" id="MobiDB-lite"/>
    </source>
</evidence>
<evidence type="ECO:0000313" key="23">
    <source>
        <dbReference type="Proteomes" id="UP000694407"/>
    </source>
</evidence>
<feature type="domain" description="RING-type" evidence="21">
    <location>
        <begin position="499"/>
        <end position="538"/>
    </location>
</feature>
<evidence type="ECO:0000256" key="17">
    <source>
        <dbReference type="ARBA" id="ARBA00079756"/>
    </source>
</evidence>
<dbReference type="GO" id="GO:0090263">
    <property type="term" value="P:positive regulation of canonical Wnt signaling pathway"/>
    <property type="evidence" value="ECO:0007669"/>
    <property type="project" value="Ensembl"/>
</dbReference>
<evidence type="ECO:0000256" key="15">
    <source>
        <dbReference type="ARBA" id="ARBA00063526"/>
    </source>
</evidence>
<evidence type="ECO:0000256" key="7">
    <source>
        <dbReference type="ARBA" id="ARBA00022553"/>
    </source>
</evidence>
<keyword evidence="7" id="KW-0597">Phosphoprotein</keyword>
<feature type="region of interest" description="Disordered" evidence="20">
    <location>
        <begin position="277"/>
        <end position="325"/>
    </location>
</feature>
<dbReference type="GO" id="GO:0008270">
    <property type="term" value="F:zinc ion binding"/>
    <property type="evidence" value="ECO:0007669"/>
    <property type="project" value="UniProtKB-KW"/>
</dbReference>
<dbReference type="Gene3D" id="3.30.40.10">
    <property type="entry name" value="Zinc/RING finger domain, C3HC4 (zinc finger)"/>
    <property type="match status" value="1"/>
</dbReference>
<dbReference type="Ensembl" id="ENSMMMT00000000230.1">
    <property type="protein sequence ID" value="ENSMMMP00000000208.1"/>
    <property type="gene ID" value="ENSMMMG00000000157.1"/>
</dbReference>
<dbReference type="GO" id="GO:0061630">
    <property type="term" value="F:ubiquitin protein ligase activity"/>
    <property type="evidence" value="ECO:0007669"/>
    <property type="project" value="UniProtKB-EC"/>
</dbReference>
<keyword evidence="10 19" id="KW-0863">Zinc-finger</keyword>
<keyword evidence="5" id="KW-0963">Cytoplasm</keyword>
<dbReference type="Proteomes" id="UP000694407">
    <property type="component" value="Unplaced"/>
</dbReference>
<comment type="pathway">
    <text evidence="3">Protein modification; protein ubiquitination.</text>
</comment>
<dbReference type="GO" id="GO:0099149">
    <property type="term" value="P:regulation of postsynaptic neurotransmitter receptor internalization"/>
    <property type="evidence" value="ECO:0007669"/>
    <property type="project" value="Ensembl"/>
</dbReference>
<dbReference type="GO" id="GO:0005737">
    <property type="term" value="C:cytoplasm"/>
    <property type="evidence" value="ECO:0007669"/>
    <property type="project" value="UniProtKB-SubCell"/>
</dbReference>
<dbReference type="GO" id="GO:0005654">
    <property type="term" value="C:nucleoplasm"/>
    <property type="evidence" value="ECO:0007669"/>
    <property type="project" value="Ensembl"/>
</dbReference>
<evidence type="ECO:0000256" key="9">
    <source>
        <dbReference type="ARBA" id="ARBA00022723"/>
    </source>
</evidence>
<evidence type="ECO:0000256" key="8">
    <source>
        <dbReference type="ARBA" id="ARBA00022679"/>
    </source>
</evidence>
<evidence type="ECO:0000256" key="14">
    <source>
        <dbReference type="ARBA" id="ARBA00023054"/>
    </source>
</evidence>
<comment type="subcellular location">
    <subcellularLocation>
        <location evidence="2">Cytoplasm</location>
    </subcellularLocation>
</comment>
<dbReference type="GO" id="GO:0021904">
    <property type="term" value="P:dorsal/ventral neural tube patterning"/>
    <property type="evidence" value="ECO:0007669"/>
    <property type="project" value="Ensembl"/>
</dbReference>
<evidence type="ECO:0000256" key="19">
    <source>
        <dbReference type="PROSITE-ProRule" id="PRU00175"/>
    </source>
</evidence>
<gene>
    <name evidence="22" type="primary">RNF220</name>
</gene>
<name>A0A8C6ELV3_MARMA</name>
<dbReference type="PANTHER" id="PTHR13459">
    <property type="entry name" value="E3 UBIQUITIN-PROTEIN LIGASE RNF220 ISOFORM X1"/>
    <property type="match status" value="1"/>
</dbReference>
<evidence type="ECO:0000256" key="6">
    <source>
        <dbReference type="ARBA" id="ARBA00022499"/>
    </source>
</evidence>
<dbReference type="InterPro" id="IPR052443">
    <property type="entry name" value="E3_ubiq-ligase_RNF220-like"/>
</dbReference>
<keyword evidence="8" id="KW-0808">Transferase</keyword>
<dbReference type="SUPFAM" id="SSF57850">
    <property type="entry name" value="RING/U-box"/>
    <property type="match status" value="1"/>
</dbReference>
<keyword evidence="9" id="KW-0479">Metal-binding</keyword>
<keyword evidence="6" id="KW-1017">Isopeptide bond</keyword>
<dbReference type="CDD" id="cd16563">
    <property type="entry name" value="RING-HC_RNF220"/>
    <property type="match status" value="1"/>
</dbReference>
<reference evidence="22" key="1">
    <citation type="submission" date="2025-08" db="UniProtKB">
        <authorList>
            <consortium name="Ensembl"/>
        </authorList>
    </citation>
    <scope>IDENTIFICATION</scope>
</reference>
<dbReference type="PANTHER" id="PTHR13459:SF3">
    <property type="entry name" value="E3 UBIQUITIN-PROTEIN LIGASE RNF220"/>
    <property type="match status" value="1"/>
</dbReference>
<feature type="compositionally biased region" description="Basic and acidic residues" evidence="20">
    <location>
        <begin position="291"/>
        <end position="302"/>
    </location>
</feature>
<evidence type="ECO:0000256" key="4">
    <source>
        <dbReference type="ARBA" id="ARBA00012483"/>
    </source>
</evidence>
<keyword evidence="11" id="KW-0833">Ubl conjugation pathway</keyword>
<dbReference type="GO" id="GO:0051865">
    <property type="term" value="P:protein autoubiquitination"/>
    <property type="evidence" value="ECO:0007669"/>
    <property type="project" value="Ensembl"/>
</dbReference>
<proteinExistence type="predicted"/>
<accession>A0A8C6ELV3</accession>
<evidence type="ECO:0000256" key="12">
    <source>
        <dbReference type="ARBA" id="ARBA00022833"/>
    </source>
</evidence>
<dbReference type="GO" id="GO:0006513">
    <property type="term" value="P:protein monoubiquitination"/>
    <property type="evidence" value="ECO:0007669"/>
    <property type="project" value="Ensembl"/>
</dbReference>
<dbReference type="PROSITE" id="PS50089">
    <property type="entry name" value="ZF_RING_2"/>
    <property type="match status" value="1"/>
</dbReference>
<comment type="catalytic activity">
    <reaction evidence="1">
        <text>S-ubiquitinyl-[E2 ubiquitin-conjugating enzyme]-L-cysteine + [acceptor protein]-L-lysine = [E2 ubiquitin-conjugating enzyme]-L-cysteine + N(6)-ubiquitinyl-[acceptor protein]-L-lysine.</text>
        <dbReference type="EC" id="2.3.2.27"/>
    </reaction>
</comment>
<dbReference type="GO" id="GO:0008013">
    <property type="term" value="F:beta-catenin binding"/>
    <property type="evidence" value="ECO:0007669"/>
    <property type="project" value="Ensembl"/>
</dbReference>
<dbReference type="GO" id="GO:0003358">
    <property type="term" value="P:noradrenergic neuron development"/>
    <property type="evidence" value="ECO:0007669"/>
    <property type="project" value="Ensembl"/>
</dbReference>
<sequence length="551" mass="60940">MDLHRAAFKMENSSYLPNPLASPALMVLASTAEASRDASIPCQQPRPFGVPVSVDKDVHIPFTNGSYTFASMYHRQGGVPGTFANRDFPPSLLHLHPQFAPPNLDCTPISMLNHSGVGAFRPFASTEDRESYQSAFTPAKRLKNCHDTESPHLRFSDADGKEYDFGTQLPSSSPGSLKVDDTGKKIFAVSGLISDREASSSPEDRNDRCKKKAAALFDSQAPICPICQVLLRPSELQEHMEQELEQLAQLPTSKNSLLKDAMAPGTPKSLLLSASIKREGESPTASPHSSATDDLHHSDRYQRIGKMKRRKQDEGQREGSCMAEDDAVDIEHENSNRFEEYEWCGQKRIRATTLLEGGFRGSGFVMCSGKENPDSDADLDVDGDDTLEYGKPQYTEADVIPCTGEEPGEAKEREALRGAVLNGGPPSTRITPEFSKWASDEMPSTSNGESSKQEAMQKTCKNSDIEKITEDSAVTTFEALKARVRELERQLSRGDRYKCLICMDSYSMPLTSIQCWHVHCEECWLRTLGAKKLCPQCNTITAPGDLRRIYL</sequence>
<dbReference type="GeneTree" id="ENSGT00390000016573"/>
<dbReference type="GO" id="GO:0005652">
    <property type="term" value="C:nuclear lamina"/>
    <property type="evidence" value="ECO:0007669"/>
    <property type="project" value="Ensembl"/>
</dbReference>
<evidence type="ECO:0000256" key="13">
    <source>
        <dbReference type="ARBA" id="ARBA00022843"/>
    </source>
</evidence>
<evidence type="ECO:0000259" key="21">
    <source>
        <dbReference type="PROSITE" id="PS50089"/>
    </source>
</evidence>
<dbReference type="GO" id="GO:0098978">
    <property type="term" value="C:glutamatergic synapse"/>
    <property type="evidence" value="ECO:0007669"/>
    <property type="project" value="Ensembl"/>
</dbReference>
<dbReference type="Pfam" id="PF13923">
    <property type="entry name" value="zf-C3HC4_2"/>
    <property type="match status" value="1"/>
</dbReference>
<keyword evidence="14" id="KW-0175">Coiled coil</keyword>
<evidence type="ECO:0000256" key="18">
    <source>
        <dbReference type="ARBA" id="ARBA00083046"/>
    </source>
</evidence>
<dbReference type="GO" id="GO:0032991">
    <property type="term" value="C:protein-containing complex"/>
    <property type="evidence" value="ECO:0007669"/>
    <property type="project" value="Ensembl"/>
</dbReference>
<dbReference type="AlphaFoldDB" id="A0A8C6ELV3"/>
<dbReference type="FunFam" id="3.30.40.10:FF:000195">
    <property type="entry name" value="E3 ubiquitin-protein ligase RNF220"/>
    <property type="match status" value="1"/>
</dbReference>
<evidence type="ECO:0000256" key="2">
    <source>
        <dbReference type="ARBA" id="ARBA00004496"/>
    </source>
</evidence>
<organism evidence="22 23">
    <name type="scientific">Marmota marmota marmota</name>
    <name type="common">Alpine marmot</name>
    <dbReference type="NCBI Taxonomy" id="9994"/>
    <lineage>
        <taxon>Eukaryota</taxon>
        <taxon>Metazoa</taxon>
        <taxon>Chordata</taxon>
        <taxon>Craniata</taxon>
        <taxon>Vertebrata</taxon>
        <taxon>Euteleostomi</taxon>
        <taxon>Mammalia</taxon>
        <taxon>Eutheria</taxon>
        <taxon>Euarchontoglires</taxon>
        <taxon>Glires</taxon>
        <taxon>Rodentia</taxon>
        <taxon>Sciuromorpha</taxon>
        <taxon>Sciuridae</taxon>
        <taxon>Xerinae</taxon>
        <taxon>Marmotini</taxon>
        <taxon>Marmota</taxon>
    </lineage>
</organism>
<evidence type="ECO:0000256" key="16">
    <source>
        <dbReference type="ARBA" id="ARBA00067773"/>
    </source>
</evidence>
<evidence type="ECO:0000313" key="22">
    <source>
        <dbReference type="Ensembl" id="ENSMMMP00000000208.1"/>
    </source>
</evidence>
<dbReference type="InterPro" id="IPR031824">
    <property type="entry name" value="RNF220_mid"/>
</dbReference>
<dbReference type="EC" id="2.3.2.27" evidence="4"/>
<dbReference type="Pfam" id="PF15926">
    <property type="entry name" value="RNF220"/>
    <property type="match status" value="1"/>
</dbReference>
<dbReference type="InterPro" id="IPR013083">
    <property type="entry name" value="Znf_RING/FYVE/PHD"/>
</dbReference>
<dbReference type="InterPro" id="IPR040178">
    <property type="entry name" value="RNF220_RING"/>
</dbReference>
<evidence type="ECO:0000256" key="3">
    <source>
        <dbReference type="ARBA" id="ARBA00004906"/>
    </source>
</evidence>
<keyword evidence="13" id="KW-0832">Ubl conjugation</keyword>
<evidence type="ECO:0000256" key="5">
    <source>
        <dbReference type="ARBA" id="ARBA00022490"/>
    </source>
</evidence>
<protein>
    <recommendedName>
        <fullName evidence="16">E3 ubiquitin-protein ligase RNF220</fullName>
        <ecNumber evidence="4">2.3.2.27</ecNumber>
    </recommendedName>
    <alternativeName>
        <fullName evidence="18">RING finger protein 220</fullName>
    </alternativeName>
    <alternativeName>
        <fullName evidence="17">RING-type E3 ubiquitin transferase RNF220</fullName>
    </alternativeName>
</protein>
<evidence type="ECO:0000256" key="10">
    <source>
        <dbReference type="ARBA" id="ARBA00022771"/>
    </source>
</evidence>
<dbReference type="InterPro" id="IPR001841">
    <property type="entry name" value="Znf_RING"/>
</dbReference>
<dbReference type="GO" id="GO:0098794">
    <property type="term" value="C:postsynapse"/>
    <property type="evidence" value="ECO:0007669"/>
    <property type="project" value="Ensembl"/>
</dbReference>
<keyword evidence="23" id="KW-1185">Reference proteome</keyword>
<keyword evidence="12" id="KW-0862">Zinc</keyword>